<name>A0A0F9WFD1_9ZZZZ</name>
<reference evidence="1" key="1">
    <citation type="journal article" date="2015" name="Nature">
        <title>Complex archaea that bridge the gap between prokaryotes and eukaryotes.</title>
        <authorList>
            <person name="Spang A."/>
            <person name="Saw J.H."/>
            <person name="Jorgensen S.L."/>
            <person name="Zaremba-Niedzwiedzka K."/>
            <person name="Martijn J."/>
            <person name="Lind A.E."/>
            <person name="van Eijk R."/>
            <person name="Schleper C."/>
            <person name="Guy L."/>
            <person name="Ettema T.J."/>
        </authorList>
    </citation>
    <scope>NUCLEOTIDE SEQUENCE</scope>
</reference>
<accession>A0A0F9WFD1</accession>
<comment type="caution">
    <text evidence="1">The sequence shown here is derived from an EMBL/GenBank/DDBJ whole genome shotgun (WGS) entry which is preliminary data.</text>
</comment>
<sequence length="414" mass="46433">MEAIGNKMKKTLLILLLFVTAIVSQITDVSILNIKSFNVDYSNPIITVPDGYGVMREPSPVIEYNGKLIWVTTFVKDNVHSLHRFECSINDEKNWSYKGKLSLKGQGGVELEGEDPTFAITSTGEIHLLCENKSYEKSHNFFTIAKYIAADWDSPFYFQGGSTGVSPFGNGKAKDAVYSPDFTDKYNPFAPIHLDGRTGIHEENIFYAVWNGTEYIPDPEPIFSVDDISLPIKTRPNSKVLTTGIGDTSFEIKKADGSIKYIMETVAFKDWDYDKWLSGTGGYNGYWCQGLAVSNSLRTGWQELDSEIKDQNGENTAFSLFYNNAWKALVGKSNKIYLAEIVTGSVPDPEPDPDNPFFLPDDVPGVSYNTVLMRELRPLVLGFTLPPEEEADRGRTINLLDEVGHYEPFDKREK</sequence>
<evidence type="ECO:0000313" key="1">
    <source>
        <dbReference type="EMBL" id="KKN76988.1"/>
    </source>
</evidence>
<gene>
    <name evidence="1" type="ORF">LCGC14_0364800</name>
</gene>
<dbReference type="AlphaFoldDB" id="A0A0F9WFD1"/>
<organism evidence="1">
    <name type="scientific">marine sediment metagenome</name>
    <dbReference type="NCBI Taxonomy" id="412755"/>
    <lineage>
        <taxon>unclassified sequences</taxon>
        <taxon>metagenomes</taxon>
        <taxon>ecological metagenomes</taxon>
    </lineage>
</organism>
<dbReference type="EMBL" id="LAZR01000286">
    <property type="protein sequence ID" value="KKN76988.1"/>
    <property type="molecule type" value="Genomic_DNA"/>
</dbReference>
<proteinExistence type="predicted"/>
<protein>
    <submittedName>
        <fullName evidence="1">Uncharacterized protein</fullName>
    </submittedName>
</protein>